<feature type="region of interest" description="Disordered" evidence="4">
    <location>
        <begin position="1497"/>
        <end position="1520"/>
    </location>
</feature>
<feature type="region of interest" description="Disordered" evidence="4">
    <location>
        <begin position="85"/>
        <end position="127"/>
    </location>
</feature>
<evidence type="ECO:0000259" key="6">
    <source>
        <dbReference type="Pfam" id="PF23036"/>
    </source>
</evidence>
<keyword evidence="3" id="KW-0333">Golgi apparatus</keyword>
<dbReference type="InterPro" id="IPR022233">
    <property type="entry name" value="TRAPPC10/Trs130_C"/>
</dbReference>
<feature type="compositionally biased region" description="Basic and acidic residues" evidence="4">
    <location>
        <begin position="1497"/>
        <end position="1506"/>
    </location>
</feature>
<feature type="region of interest" description="Disordered" evidence="4">
    <location>
        <begin position="1"/>
        <end position="36"/>
    </location>
</feature>
<gene>
    <name evidence="8" type="ORF">EJ04DRAFT_575062</name>
</gene>
<dbReference type="Proteomes" id="UP000799444">
    <property type="component" value="Unassembled WGS sequence"/>
</dbReference>
<accession>A0A9P4V5Y0</accession>
<dbReference type="EMBL" id="ML996121">
    <property type="protein sequence ID" value="KAF2736845.1"/>
    <property type="molecule type" value="Genomic_DNA"/>
</dbReference>
<dbReference type="GO" id="GO:0006891">
    <property type="term" value="P:intra-Golgi vesicle-mediated transport"/>
    <property type="evidence" value="ECO:0007669"/>
    <property type="project" value="TreeGrafter"/>
</dbReference>
<feature type="compositionally biased region" description="Polar residues" evidence="4">
    <location>
        <begin position="195"/>
        <end position="209"/>
    </location>
</feature>
<feature type="compositionally biased region" description="Low complexity" evidence="4">
    <location>
        <begin position="101"/>
        <end position="113"/>
    </location>
</feature>
<feature type="domain" description="TRAPPC10/Trs130 N-terminal" evidence="6">
    <location>
        <begin position="124"/>
        <end position="454"/>
    </location>
</feature>
<comment type="caution">
    <text evidence="8">The sequence shown here is derived from an EMBL/GenBank/DDBJ whole genome shotgun (WGS) entry which is preliminary data.</text>
</comment>
<dbReference type="Pfam" id="PF24965">
    <property type="entry name" value="TRS130_4HB"/>
    <property type="match status" value="1"/>
</dbReference>
<keyword evidence="9" id="KW-1185">Reference proteome</keyword>
<name>A0A9P4V5Y0_9PLEO</name>
<feature type="region of interest" description="Disordered" evidence="4">
    <location>
        <begin position="393"/>
        <end position="414"/>
    </location>
</feature>
<dbReference type="InterPro" id="IPR056913">
    <property type="entry name" value="TRAPPC10/Trs130_N"/>
</dbReference>
<feature type="region of interest" description="Disordered" evidence="4">
    <location>
        <begin position="461"/>
        <end position="493"/>
    </location>
</feature>
<feature type="region of interest" description="Disordered" evidence="4">
    <location>
        <begin position="564"/>
        <end position="622"/>
    </location>
</feature>
<evidence type="ECO:0000259" key="5">
    <source>
        <dbReference type="Pfam" id="PF12584"/>
    </source>
</evidence>
<feature type="compositionally biased region" description="Polar residues" evidence="4">
    <location>
        <begin position="468"/>
        <end position="487"/>
    </location>
</feature>
<dbReference type="GO" id="GO:0005829">
    <property type="term" value="C:cytosol"/>
    <property type="evidence" value="ECO:0007669"/>
    <property type="project" value="GOC"/>
</dbReference>
<feature type="compositionally biased region" description="Polar residues" evidence="4">
    <location>
        <begin position="15"/>
        <end position="32"/>
    </location>
</feature>
<feature type="region of interest" description="Disordered" evidence="4">
    <location>
        <begin position="700"/>
        <end position="725"/>
    </location>
</feature>
<reference evidence="8" key="1">
    <citation type="journal article" date="2020" name="Stud. Mycol.">
        <title>101 Dothideomycetes genomes: a test case for predicting lifestyles and emergence of pathogens.</title>
        <authorList>
            <person name="Haridas S."/>
            <person name="Albert R."/>
            <person name="Binder M."/>
            <person name="Bloem J."/>
            <person name="Labutti K."/>
            <person name="Salamov A."/>
            <person name="Andreopoulos B."/>
            <person name="Baker S."/>
            <person name="Barry K."/>
            <person name="Bills G."/>
            <person name="Bluhm B."/>
            <person name="Cannon C."/>
            <person name="Castanera R."/>
            <person name="Culley D."/>
            <person name="Daum C."/>
            <person name="Ezra D."/>
            <person name="Gonzalez J."/>
            <person name="Henrissat B."/>
            <person name="Kuo A."/>
            <person name="Liang C."/>
            <person name="Lipzen A."/>
            <person name="Lutzoni F."/>
            <person name="Magnuson J."/>
            <person name="Mondo S."/>
            <person name="Nolan M."/>
            <person name="Ohm R."/>
            <person name="Pangilinan J."/>
            <person name="Park H.-J."/>
            <person name="Ramirez L."/>
            <person name="Alfaro M."/>
            <person name="Sun H."/>
            <person name="Tritt A."/>
            <person name="Yoshinaga Y."/>
            <person name="Zwiers L.-H."/>
            <person name="Turgeon B."/>
            <person name="Goodwin S."/>
            <person name="Spatafora J."/>
            <person name="Crous P."/>
            <person name="Grigoriev I."/>
        </authorList>
    </citation>
    <scope>NUCLEOTIDE SEQUENCE</scope>
    <source>
        <strain evidence="8">CBS 125425</strain>
    </source>
</reference>
<feature type="compositionally biased region" description="Polar residues" evidence="4">
    <location>
        <begin position="701"/>
        <end position="710"/>
    </location>
</feature>
<proteinExistence type="predicted"/>
<evidence type="ECO:0000256" key="4">
    <source>
        <dbReference type="SAM" id="MobiDB-lite"/>
    </source>
</evidence>
<feature type="domain" description="TRAPPC10/Trs130 C-terminal" evidence="5">
    <location>
        <begin position="1373"/>
        <end position="1536"/>
    </location>
</feature>
<protein>
    <submittedName>
        <fullName evidence="8">TMEM1 family protein-like protein</fullName>
    </submittedName>
</protein>
<evidence type="ECO:0000259" key="7">
    <source>
        <dbReference type="Pfam" id="PF23274"/>
    </source>
</evidence>
<evidence type="ECO:0000313" key="9">
    <source>
        <dbReference type="Proteomes" id="UP000799444"/>
    </source>
</evidence>
<feature type="domain" description="DUF7077" evidence="7">
    <location>
        <begin position="1030"/>
        <end position="1150"/>
    </location>
</feature>
<dbReference type="InterPro" id="IPR045126">
    <property type="entry name" value="TRAPPC10/Trs130"/>
</dbReference>
<evidence type="ECO:0000256" key="2">
    <source>
        <dbReference type="ARBA" id="ARBA00022448"/>
    </source>
</evidence>
<dbReference type="Pfam" id="PF23274">
    <property type="entry name" value="DUF7077"/>
    <property type="match status" value="1"/>
</dbReference>
<feature type="compositionally biased region" description="Low complexity" evidence="4">
    <location>
        <begin position="602"/>
        <end position="611"/>
    </location>
</feature>
<organism evidence="8 9">
    <name type="scientific">Polyplosphaeria fusca</name>
    <dbReference type="NCBI Taxonomy" id="682080"/>
    <lineage>
        <taxon>Eukaryota</taxon>
        <taxon>Fungi</taxon>
        <taxon>Dikarya</taxon>
        <taxon>Ascomycota</taxon>
        <taxon>Pezizomycotina</taxon>
        <taxon>Dothideomycetes</taxon>
        <taxon>Pleosporomycetidae</taxon>
        <taxon>Pleosporales</taxon>
        <taxon>Tetraplosphaeriaceae</taxon>
        <taxon>Polyplosphaeria</taxon>
    </lineage>
</organism>
<keyword evidence="2" id="KW-0813">Transport</keyword>
<dbReference type="PANTHER" id="PTHR13251">
    <property type="entry name" value="EPILEPSY HOLOPROSENCEPHALY CANDIDATE 1/TMEM1"/>
    <property type="match status" value="1"/>
</dbReference>
<comment type="subcellular location">
    <subcellularLocation>
        <location evidence="1">Golgi apparatus</location>
    </subcellularLocation>
</comment>
<dbReference type="InterPro" id="IPR055505">
    <property type="entry name" value="DUF7077"/>
</dbReference>
<evidence type="ECO:0000256" key="3">
    <source>
        <dbReference type="ARBA" id="ARBA00023034"/>
    </source>
</evidence>
<dbReference type="OrthoDB" id="10256906at2759"/>
<sequence>MTTTGNGAPSLGAAEQTQPHASVMDGSSSSKVTVEYHDPSGLFPLVQEQLNSRFPLRNLHWKSPTRPLRSIDSLHVDLVPSKDSVHISGVTSPGLAPPEGTPRTTSPGPSSTEILRPPSKERRHQIPGLRQTPYLKLYLLRCDDSDTYKSTTRKQLREWVKAHTPPSQSSSSSTQENHDAFEWMILHIVVPDTPAASQPRGSGSASSTTGEKEKSGGTSRWTRGTTTILEKIKADFNISSKTAPDRVAQIRLQKDAVPPHMLPKTSVTSPPLTESPQEQDRVWNDVIVKFKTLILLSFDQRVGQYEEDIREKDSQRALPGWNFCTFFILKEGLARGFESVGLVEDALLGYDELSIGLDTVIRDQASKGSETQGGVILTYSEDLYEQTSQILNRSQKEDGGRKEPQPHIHDETPLNVRRKNYRDLILSNNISGFDFRCYIFARQMSLLLRLGNARSARSDLAAKLQPRPNASASQRSMDDSSVGTRSTPLPDDSEDLVSLSELCSRALAFITYAGRLLREDLINGGIAHGTEFPGQLIDNLVRSWTFSSLQQILDETATSSLPISRPLKDASAASSGKMRPFGGHNEEQKLSLTEPKTMIHPSRSSSLSYRRSTSEEPPYAQPTASGQVVFADGHYQDRPIPSEDGTVPKSKSGAQALASTRAQLYVVQRRVLQHVGKSMGWVIGWAAVLSALQQDKDLSEVNLNGSSSGTDEQEPDKEKSTVTSPTVGLSSSAIVNAVSSIEQFRQFYETLSDLIVKHYMAAGQSKSSEGILGDLAALRFELGDFAAAAMYFGRMASMFAENRWNFVEATMLKMYSQCLKRLNRRDEYARTLLDLLAKSAASRKRIREKRERTVLDPGNIWLDDDKVDTTGLFEELLQFSEQLPYDMSVPMNKYFGDISVEPYVRHFDDKDGFQLRLQFRHVLEDEIDIRGAKMRLISAVSAQSKEIWLHTSEPTTLKKGICRVWLSSIVNTTGPFIADKISIEAKRITFVHEPFTKADVTTPLGITASVSAASLKAAKKSRILCFPRTESLQARVYLSHFIHIDKRRSVDVRLSSGWNDIKRAEIRLKSGSAGLRLRTGDATATSGDAIIASTPSPGALGIGPMGPDSIATFQVPYELETILPELLIKMEIDYFTENGEFQYHSSFTIPIELPLDVNVHDHFKNESLYSKFNIKTSNNIPLVISGVGLDGSDEYDVHAPARAQETTTVFPRQPLSVTYKITKKAAELGKQKLTRAAAAGSLALSVEYRCMNEDILDRVKELFSSAVEISPVHRLSRLLITTFVDRLEHRVLPQQFEKIAMLNKVDLGQFEDMGWGECIEGLPHIVRADTQIWLQKWHEAHRSILLPSSPDLKSPVPGTAPPSPYPPRRIIITVSIPQTHILNTASLTLKSPEYASSSFTPIAIAGQHLLTELSIKHTRRWASSASLTTAANISSPDDPIEFVYTVEANPEYWLVAGQRRVHYTAKEGEELKYPIMLVPLKPGNVLLPSVDIRTKIKPKDAQKRDSGGQPVAAEEGGEQLNSETDYLSYGECVMVVPDVTSSTVGIGEMGSPRGAIWLEAEGRS</sequence>
<evidence type="ECO:0000313" key="8">
    <source>
        <dbReference type="EMBL" id="KAF2736845.1"/>
    </source>
</evidence>
<dbReference type="PANTHER" id="PTHR13251:SF3">
    <property type="entry name" value="TRAFFICKING PROTEIN PARTICLE COMPLEX SUBUNIT 10"/>
    <property type="match status" value="1"/>
</dbReference>
<dbReference type="Pfam" id="PF12584">
    <property type="entry name" value="TRAPPC10"/>
    <property type="match status" value="1"/>
</dbReference>
<dbReference type="GO" id="GO:0034498">
    <property type="term" value="P:early endosome to Golgi transport"/>
    <property type="evidence" value="ECO:0007669"/>
    <property type="project" value="TreeGrafter"/>
</dbReference>
<feature type="compositionally biased region" description="Basic and acidic residues" evidence="4">
    <location>
        <begin position="394"/>
        <end position="412"/>
    </location>
</feature>
<evidence type="ECO:0000256" key="1">
    <source>
        <dbReference type="ARBA" id="ARBA00004555"/>
    </source>
</evidence>
<dbReference type="Pfam" id="PF23036">
    <property type="entry name" value="TRAPPC10_1st"/>
    <property type="match status" value="1"/>
</dbReference>
<dbReference type="GO" id="GO:1990071">
    <property type="term" value="C:TRAPPII protein complex"/>
    <property type="evidence" value="ECO:0007669"/>
    <property type="project" value="InterPro"/>
</dbReference>
<feature type="region of interest" description="Disordered" evidence="4">
    <location>
        <begin position="635"/>
        <end position="654"/>
    </location>
</feature>
<feature type="region of interest" description="Disordered" evidence="4">
    <location>
        <begin position="193"/>
        <end position="224"/>
    </location>
</feature>